<reference evidence="1" key="1">
    <citation type="submission" date="2019-08" db="EMBL/GenBank/DDBJ databases">
        <authorList>
            <person name="Kucharzyk K."/>
            <person name="Murdoch R.W."/>
            <person name="Higgins S."/>
            <person name="Loffler F."/>
        </authorList>
    </citation>
    <scope>NUCLEOTIDE SEQUENCE</scope>
</reference>
<proteinExistence type="predicted"/>
<organism evidence="1">
    <name type="scientific">bioreactor metagenome</name>
    <dbReference type="NCBI Taxonomy" id="1076179"/>
    <lineage>
        <taxon>unclassified sequences</taxon>
        <taxon>metagenomes</taxon>
        <taxon>ecological metagenomes</taxon>
    </lineage>
</organism>
<sequence length="118" mass="12467">MRAGESSPVDPGPIGAPRIDLQFEQQTASVVQTGDHLGANDGLLGACLDEWPVAAHPMRTEPREVFDRLHEVGLTLAVGALEDRYSRSQAHIGLSVIAELVQLETSDVHDVSSAGASA</sequence>
<accession>A0A645GEK8</accession>
<protein>
    <submittedName>
        <fullName evidence="1">Uncharacterized protein</fullName>
    </submittedName>
</protein>
<evidence type="ECO:0000313" key="1">
    <source>
        <dbReference type="EMBL" id="MPN25351.1"/>
    </source>
</evidence>
<comment type="caution">
    <text evidence="1">The sequence shown here is derived from an EMBL/GenBank/DDBJ whole genome shotgun (WGS) entry which is preliminary data.</text>
</comment>
<name>A0A645GEK8_9ZZZZ</name>
<gene>
    <name evidence="1" type="ORF">SDC9_172760</name>
</gene>
<dbReference type="AlphaFoldDB" id="A0A645GEK8"/>
<dbReference type="EMBL" id="VSSQ01074503">
    <property type="protein sequence ID" value="MPN25351.1"/>
    <property type="molecule type" value="Genomic_DNA"/>
</dbReference>